<name>A0A7G1I7H8_MYCKA</name>
<evidence type="ECO:0000313" key="1">
    <source>
        <dbReference type="EMBL" id="BCI86253.1"/>
    </source>
</evidence>
<protein>
    <submittedName>
        <fullName evidence="1">Uncharacterized protein</fullName>
    </submittedName>
</protein>
<dbReference type="Proteomes" id="UP000516380">
    <property type="component" value="Chromosome"/>
</dbReference>
<evidence type="ECO:0000313" key="2">
    <source>
        <dbReference type="Proteomes" id="UP000516380"/>
    </source>
</evidence>
<dbReference type="EMBL" id="AP023343">
    <property type="protein sequence ID" value="BCI86253.1"/>
    <property type="molecule type" value="Genomic_DNA"/>
</dbReference>
<reference evidence="1 2" key="1">
    <citation type="submission" date="2020-07" db="EMBL/GenBank/DDBJ databases">
        <title>Mycobacterium kansasii (former subtype) with zoonotic potential isolated from diseased indoor pet cat, Japan.</title>
        <authorList>
            <person name="Fukano H."/>
            <person name="Terazono T."/>
            <person name="Hoshino Y."/>
        </authorList>
    </citation>
    <scope>NUCLEOTIDE SEQUENCE [LARGE SCALE GENOMIC DNA]</scope>
    <source>
        <strain evidence="1 2">Kuro-I</strain>
    </source>
</reference>
<organism evidence="1 2">
    <name type="scientific">Mycobacterium kansasii</name>
    <dbReference type="NCBI Taxonomy" id="1768"/>
    <lineage>
        <taxon>Bacteria</taxon>
        <taxon>Bacillati</taxon>
        <taxon>Actinomycetota</taxon>
        <taxon>Actinomycetes</taxon>
        <taxon>Mycobacteriales</taxon>
        <taxon>Mycobacteriaceae</taxon>
        <taxon>Mycobacterium</taxon>
    </lineage>
</organism>
<gene>
    <name evidence="1" type="ORF">NIIDMKKI_14590</name>
</gene>
<proteinExistence type="predicted"/>
<dbReference type="AlphaFoldDB" id="A0A7G1I7H8"/>
<keyword evidence="2" id="KW-1185">Reference proteome</keyword>
<sequence length="127" mass="13732">MTSQTRLAKMTTIGTTNYVEPAEVLHGGLHYRLATLRAGHRVVRRQRGSARTVDLGNDLVGDAGVGALAVHGRTDIVDHHRGTAAGQIQRVQPAEPRPVPVTIATWSRKSIIGRPPLLDAQGAHRLR</sequence>
<accession>A0A7G1I7H8</accession>